<evidence type="ECO:0000256" key="1">
    <source>
        <dbReference type="ARBA" id="ARBA00006484"/>
    </source>
</evidence>
<dbReference type="PANTHER" id="PTHR43669">
    <property type="entry name" value="5-KETO-D-GLUCONATE 5-REDUCTASE"/>
    <property type="match status" value="1"/>
</dbReference>
<dbReference type="InterPro" id="IPR002347">
    <property type="entry name" value="SDR_fam"/>
</dbReference>
<dbReference type="InterPro" id="IPR036291">
    <property type="entry name" value="NAD(P)-bd_dom_sf"/>
</dbReference>
<evidence type="ECO:0000313" key="3">
    <source>
        <dbReference type="EMBL" id="NEE07064.1"/>
    </source>
</evidence>
<name>A0A6G3WNN1_9ACTN</name>
<reference evidence="3" key="1">
    <citation type="submission" date="2020-01" db="EMBL/GenBank/DDBJ databases">
        <title>Insect and environment-associated Actinomycetes.</title>
        <authorList>
            <person name="Currrie C."/>
            <person name="Chevrette M."/>
            <person name="Carlson C."/>
            <person name="Stubbendieck R."/>
            <person name="Wendt-Pienkowski E."/>
        </authorList>
    </citation>
    <scope>NUCLEOTIDE SEQUENCE</scope>
    <source>
        <strain evidence="3">SID7499</strain>
    </source>
</reference>
<organism evidence="3">
    <name type="scientific">Streptomyces sp. SID7499</name>
    <dbReference type="NCBI Taxonomy" id="2706086"/>
    <lineage>
        <taxon>Bacteria</taxon>
        <taxon>Bacillati</taxon>
        <taxon>Actinomycetota</taxon>
        <taxon>Actinomycetes</taxon>
        <taxon>Kitasatosporales</taxon>
        <taxon>Streptomycetaceae</taxon>
        <taxon>Streptomyces</taxon>
    </lineage>
</organism>
<accession>A0A6G3WNN1</accession>
<dbReference type="SUPFAM" id="SSF51735">
    <property type="entry name" value="NAD(P)-binding Rossmann-fold domains"/>
    <property type="match status" value="1"/>
</dbReference>
<keyword evidence="2" id="KW-0560">Oxidoreductase</keyword>
<proteinExistence type="inferred from homology"/>
<dbReference type="Gene3D" id="3.40.50.720">
    <property type="entry name" value="NAD(P)-binding Rossmann-like Domain"/>
    <property type="match status" value="1"/>
</dbReference>
<feature type="non-terminal residue" evidence="3">
    <location>
        <position position="82"/>
    </location>
</feature>
<protein>
    <submittedName>
        <fullName evidence="3">SDR family NAD(P)-dependent oxidoreductase</fullName>
    </submittedName>
</protein>
<gene>
    <name evidence="3" type="ORF">G3M58_11485</name>
</gene>
<dbReference type="EMBL" id="JAAGMN010001165">
    <property type="protein sequence ID" value="NEE07064.1"/>
    <property type="molecule type" value="Genomic_DNA"/>
</dbReference>
<dbReference type="Pfam" id="PF00106">
    <property type="entry name" value="adh_short"/>
    <property type="match status" value="1"/>
</dbReference>
<sequence>MSRFAGKKVVITGGTHGMGLDFAKALIAEGAEVLVTGRNEKNIEAARDELKENAHIVRSDAGSVSDIEALAKIVAEKFGKID</sequence>
<evidence type="ECO:0000256" key="2">
    <source>
        <dbReference type="ARBA" id="ARBA00023002"/>
    </source>
</evidence>
<comment type="similarity">
    <text evidence="1">Belongs to the short-chain dehydrogenases/reductases (SDR) family.</text>
</comment>
<dbReference type="AlphaFoldDB" id="A0A6G3WNN1"/>
<comment type="caution">
    <text evidence="3">The sequence shown here is derived from an EMBL/GenBank/DDBJ whole genome shotgun (WGS) entry which is preliminary data.</text>
</comment>
<dbReference type="PANTHER" id="PTHR43669:SF3">
    <property type="entry name" value="ALCOHOL DEHYDROGENASE, PUTATIVE (AFU_ORTHOLOGUE AFUA_3G03445)-RELATED"/>
    <property type="match status" value="1"/>
</dbReference>
<dbReference type="GO" id="GO:0016491">
    <property type="term" value="F:oxidoreductase activity"/>
    <property type="evidence" value="ECO:0007669"/>
    <property type="project" value="UniProtKB-KW"/>
</dbReference>